<proteinExistence type="predicted"/>
<sequence length="284" mass="31373">MDVTYENTLKTVHTEKGVLRYHEAGDGPPLILLHGSGIGVNGWRNFGANLGHFAEDYHCYILEFPGFGASDPVPGAHPVLTAIESVQRFMDALDLESAAIVGNSMGGVVGAMFALAHPTRVDKLVAIGGVGTNIFSPGPSEGTRLLREFADSPSREALVRWLNCMVYDQNLVTEDLIDERWKAASEPDSLATLQAMYSSKAAALQEQSEAKSKMPPYWSMLHKVQCPTLMLWGADDRQCPLDMAQLPLRLIPHAELHVLPRCGHWVFVEAKLPFHRITKEFLQR</sequence>
<evidence type="ECO:0000259" key="1">
    <source>
        <dbReference type="Pfam" id="PF00561"/>
    </source>
</evidence>
<dbReference type="InterPro" id="IPR000073">
    <property type="entry name" value="AB_hydrolase_1"/>
</dbReference>
<dbReference type="AlphaFoldDB" id="A0A4R6PJ30"/>
<dbReference type="Gene3D" id="3.40.50.1820">
    <property type="entry name" value="alpha/beta hydrolase"/>
    <property type="match status" value="1"/>
</dbReference>
<dbReference type="Pfam" id="PF00561">
    <property type="entry name" value="Abhydrolase_1"/>
    <property type="match status" value="1"/>
</dbReference>
<evidence type="ECO:0000313" key="3">
    <source>
        <dbReference type="Proteomes" id="UP000295087"/>
    </source>
</evidence>
<dbReference type="InterPro" id="IPR050266">
    <property type="entry name" value="AB_hydrolase_sf"/>
</dbReference>
<organism evidence="2 3">
    <name type="scientific">Nocardia ignorata</name>
    <dbReference type="NCBI Taxonomy" id="145285"/>
    <lineage>
        <taxon>Bacteria</taxon>
        <taxon>Bacillati</taxon>
        <taxon>Actinomycetota</taxon>
        <taxon>Actinomycetes</taxon>
        <taxon>Mycobacteriales</taxon>
        <taxon>Nocardiaceae</taxon>
        <taxon>Nocardia</taxon>
    </lineage>
</organism>
<keyword evidence="3" id="KW-1185">Reference proteome</keyword>
<evidence type="ECO:0000313" key="2">
    <source>
        <dbReference type="EMBL" id="TDP37680.1"/>
    </source>
</evidence>
<dbReference type="PANTHER" id="PTHR43798">
    <property type="entry name" value="MONOACYLGLYCEROL LIPASE"/>
    <property type="match status" value="1"/>
</dbReference>
<name>A0A4R6PJ30_NOCIG</name>
<gene>
    <name evidence="2" type="ORF">DFR75_10430</name>
</gene>
<accession>A0A4R6PJ30</accession>
<dbReference type="EMBL" id="SNXK01000004">
    <property type="protein sequence ID" value="TDP37680.1"/>
    <property type="molecule type" value="Genomic_DNA"/>
</dbReference>
<protein>
    <submittedName>
        <fullName evidence="2">Pimeloyl-ACP methyl ester carboxylesterase</fullName>
    </submittedName>
</protein>
<dbReference type="InterPro" id="IPR029058">
    <property type="entry name" value="AB_hydrolase_fold"/>
</dbReference>
<dbReference type="Proteomes" id="UP000295087">
    <property type="component" value="Unassembled WGS sequence"/>
</dbReference>
<feature type="domain" description="AB hydrolase-1" evidence="1">
    <location>
        <begin position="28"/>
        <end position="269"/>
    </location>
</feature>
<reference evidence="2 3" key="1">
    <citation type="submission" date="2019-03" db="EMBL/GenBank/DDBJ databases">
        <title>Genomic Encyclopedia of Type Strains, Phase IV (KMG-IV): sequencing the most valuable type-strain genomes for metagenomic binning, comparative biology and taxonomic classification.</title>
        <authorList>
            <person name="Goeker M."/>
        </authorList>
    </citation>
    <scope>NUCLEOTIDE SEQUENCE [LARGE SCALE GENOMIC DNA]</scope>
    <source>
        <strain evidence="2 3">DSM 44496</strain>
    </source>
</reference>
<dbReference type="PANTHER" id="PTHR43798:SF33">
    <property type="entry name" value="HYDROLASE, PUTATIVE (AFU_ORTHOLOGUE AFUA_2G14860)-RELATED"/>
    <property type="match status" value="1"/>
</dbReference>
<dbReference type="GO" id="GO:0016020">
    <property type="term" value="C:membrane"/>
    <property type="evidence" value="ECO:0007669"/>
    <property type="project" value="TreeGrafter"/>
</dbReference>
<comment type="caution">
    <text evidence="2">The sequence shown here is derived from an EMBL/GenBank/DDBJ whole genome shotgun (WGS) entry which is preliminary data.</text>
</comment>
<dbReference type="PRINTS" id="PR00111">
    <property type="entry name" value="ABHYDROLASE"/>
</dbReference>
<dbReference type="SUPFAM" id="SSF53474">
    <property type="entry name" value="alpha/beta-Hydrolases"/>
    <property type="match status" value="1"/>
</dbReference>
<dbReference type="RefSeq" id="WP_067488386.1">
    <property type="nucleotide sequence ID" value="NZ_SNXK01000004.1"/>
</dbReference>
<dbReference type="GO" id="GO:0003824">
    <property type="term" value="F:catalytic activity"/>
    <property type="evidence" value="ECO:0007669"/>
    <property type="project" value="UniProtKB-ARBA"/>
</dbReference>